<dbReference type="PROSITE" id="PS51722">
    <property type="entry name" value="G_TR_2"/>
    <property type="match status" value="1"/>
</dbReference>
<dbReference type="Pfam" id="PF00009">
    <property type="entry name" value="GTP_EFTU"/>
    <property type="match status" value="1"/>
</dbReference>
<evidence type="ECO:0000256" key="5">
    <source>
        <dbReference type="ARBA" id="ARBA00023134"/>
    </source>
</evidence>
<comment type="catalytic activity">
    <reaction evidence="7">
        <text>sulfate + ATP + H(+) = adenosine 5'-phosphosulfate + diphosphate</text>
        <dbReference type="Rhea" id="RHEA:18133"/>
        <dbReference type="ChEBI" id="CHEBI:15378"/>
        <dbReference type="ChEBI" id="CHEBI:16189"/>
        <dbReference type="ChEBI" id="CHEBI:30616"/>
        <dbReference type="ChEBI" id="CHEBI:33019"/>
        <dbReference type="ChEBI" id="CHEBI:58243"/>
        <dbReference type="EC" id="2.7.7.4"/>
    </reaction>
</comment>
<dbReference type="UniPathway" id="UPA00140">
    <property type="reaction ID" value="UER00204"/>
</dbReference>
<reference evidence="9 10" key="1">
    <citation type="journal article" date="2018" name="Genome Biol. Evol.">
        <title>Cladogenesis and Genomic Streamlining in Extracellular Endosymbionts of Tropical Stink Bugs.</title>
        <authorList>
            <person name="Otero-Bravo A."/>
            <person name="Goffredi S."/>
            <person name="Sabree Z.L."/>
        </authorList>
    </citation>
    <scope>NUCLEOTIDE SEQUENCE [LARGE SCALE GENOMIC DNA]</scope>
    <source>
        <strain evidence="9 10">SoEE</strain>
    </source>
</reference>
<dbReference type="NCBIfam" id="NF003478">
    <property type="entry name" value="PRK05124.1"/>
    <property type="match status" value="1"/>
</dbReference>
<comment type="similarity">
    <text evidence="6 7">Belongs to the TRAFAC class translation factor GTPase superfamily. Classic translation factor GTPase family. CysN/NodQ subfamily.</text>
</comment>
<dbReference type="InterPro" id="IPR044139">
    <property type="entry name" value="CysN_NoDQ_III"/>
</dbReference>
<dbReference type="PRINTS" id="PR00315">
    <property type="entry name" value="ELONGATNFCT"/>
</dbReference>
<dbReference type="GO" id="GO:0070814">
    <property type="term" value="P:hydrogen sulfide biosynthetic process"/>
    <property type="evidence" value="ECO:0007669"/>
    <property type="project" value="UniProtKB-UniRule"/>
</dbReference>
<proteinExistence type="inferred from homology"/>
<protein>
    <recommendedName>
        <fullName evidence="7">Sulfate adenylyltransferase subunit 1</fullName>
        <ecNumber evidence="7">2.7.7.4</ecNumber>
    </recommendedName>
    <alternativeName>
        <fullName evidence="7">ATP-sulfurylase large subunit</fullName>
    </alternativeName>
    <alternativeName>
        <fullName evidence="7">Sulfate adenylate transferase</fullName>
        <shortName evidence="7">SAT</shortName>
    </alternativeName>
</protein>
<dbReference type="InterPro" id="IPR054696">
    <property type="entry name" value="GTP-eEF1A_C"/>
</dbReference>
<dbReference type="CDD" id="cd03695">
    <property type="entry name" value="CysN_NodQ_II"/>
    <property type="match status" value="1"/>
</dbReference>
<evidence type="ECO:0000313" key="9">
    <source>
        <dbReference type="EMBL" id="PPI87759.1"/>
    </source>
</evidence>
<dbReference type="CDD" id="cd04166">
    <property type="entry name" value="CysN_ATPS"/>
    <property type="match status" value="1"/>
</dbReference>
<comment type="subunit">
    <text evidence="7">Heterodimer composed of CysD, the smaller subunit, and CysN.</text>
</comment>
<dbReference type="InterPro" id="IPR031157">
    <property type="entry name" value="G_TR_CS"/>
</dbReference>
<keyword evidence="1 7" id="KW-0808">Transferase</keyword>
<comment type="function">
    <text evidence="7">With CysD forms the ATP sulfurylase (ATPS) that catalyzes the adenylation of sulfate producing adenosine 5'-phosphosulfate (APS) and diphosphate, the first enzymatic step in sulfur assimilation pathway. APS synthesis involves the formation of a high-energy phosphoric-sulfuric acid anhydride bond driven by GTP hydrolysis by CysN coupled to ATP hydrolysis by CysD.</text>
</comment>
<dbReference type="InterPro" id="IPR000795">
    <property type="entry name" value="T_Tr_GTP-bd_dom"/>
</dbReference>
<keyword evidence="5 7" id="KW-0342">GTP-binding</keyword>
<dbReference type="InterPro" id="IPR004161">
    <property type="entry name" value="EFTu-like_2"/>
</dbReference>
<keyword evidence="3 7" id="KW-0547">Nucleotide-binding</keyword>
<dbReference type="AlphaFoldDB" id="A0A2P5SZJ5"/>
<evidence type="ECO:0000256" key="1">
    <source>
        <dbReference type="ARBA" id="ARBA00022679"/>
    </source>
</evidence>
<feature type="domain" description="Tr-type G" evidence="8">
    <location>
        <begin position="27"/>
        <end position="247"/>
    </location>
</feature>
<dbReference type="InterPro" id="IPR011779">
    <property type="entry name" value="SO4_adenylTrfase_lsu"/>
</dbReference>
<dbReference type="SUPFAM" id="SSF50447">
    <property type="entry name" value="Translation proteins"/>
    <property type="match status" value="1"/>
</dbReference>
<keyword evidence="2 7" id="KW-0548">Nucleotidyltransferase</keyword>
<dbReference type="GO" id="GO:0003924">
    <property type="term" value="F:GTPase activity"/>
    <property type="evidence" value="ECO:0007669"/>
    <property type="project" value="InterPro"/>
</dbReference>
<dbReference type="SUPFAM" id="SSF50465">
    <property type="entry name" value="EF-Tu/eEF-1alpha/eIF2-gamma C-terminal domain"/>
    <property type="match status" value="1"/>
</dbReference>
<dbReference type="CDD" id="cd04095">
    <property type="entry name" value="CysN_NoDQ_III"/>
    <property type="match status" value="1"/>
</dbReference>
<evidence type="ECO:0000256" key="6">
    <source>
        <dbReference type="ARBA" id="ARBA00061263"/>
    </source>
</evidence>
<dbReference type="Gene3D" id="2.40.30.10">
    <property type="entry name" value="Translation factors"/>
    <property type="match status" value="2"/>
</dbReference>
<dbReference type="PANTHER" id="PTHR23115">
    <property type="entry name" value="TRANSLATION FACTOR"/>
    <property type="match status" value="1"/>
</dbReference>
<dbReference type="Pfam" id="PF22594">
    <property type="entry name" value="GTP-eEF1A_C"/>
    <property type="match status" value="1"/>
</dbReference>
<comment type="caution">
    <text evidence="9">The sequence shown here is derived from an EMBL/GenBank/DDBJ whole genome shotgun (WGS) entry which is preliminary data.</text>
</comment>
<dbReference type="InterPro" id="IPR044138">
    <property type="entry name" value="CysN_II"/>
</dbReference>
<dbReference type="NCBIfam" id="TIGR02034">
    <property type="entry name" value="CysN"/>
    <property type="match status" value="1"/>
</dbReference>
<dbReference type="GO" id="GO:0000103">
    <property type="term" value="P:sulfate assimilation"/>
    <property type="evidence" value="ECO:0007669"/>
    <property type="project" value="UniProtKB-UniRule"/>
</dbReference>
<organism evidence="9 10">
    <name type="scientific">Candidatus Pantoea edessiphila</name>
    <dbReference type="NCBI Taxonomy" id="2044610"/>
    <lineage>
        <taxon>Bacteria</taxon>
        <taxon>Pseudomonadati</taxon>
        <taxon>Pseudomonadota</taxon>
        <taxon>Gammaproteobacteria</taxon>
        <taxon>Enterobacterales</taxon>
        <taxon>Erwiniaceae</taxon>
        <taxon>Pantoea</taxon>
    </lineage>
</organism>
<dbReference type="FunFam" id="3.40.50.300:FF:000119">
    <property type="entry name" value="Sulfate adenylyltransferase subunit 1"/>
    <property type="match status" value="1"/>
</dbReference>
<dbReference type="GO" id="GO:0005524">
    <property type="term" value="F:ATP binding"/>
    <property type="evidence" value="ECO:0007669"/>
    <property type="project" value="UniProtKB-KW"/>
</dbReference>
<dbReference type="PROSITE" id="PS00301">
    <property type="entry name" value="G_TR_1"/>
    <property type="match status" value="1"/>
</dbReference>
<dbReference type="HAMAP" id="MF_00062">
    <property type="entry name" value="Sulf_adenylyltr_sub1"/>
    <property type="match status" value="1"/>
</dbReference>
<evidence type="ECO:0000256" key="3">
    <source>
        <dbReference type="ARBA" id="ARBA00022741"/>
    </source>
</evidence>
<dbReference type="InterPro" id="IPR041757">
    <property type="entry name" value="CysN_GTP-bd"/>
</dbReference>
<evidence type="ECO:0000256" key="7">
    <source>
        <dbReference type="HAMAP-Rule" id="MF_00062"/>
    </source>
</evidence>
<dbReference type="EC" id="2.7.7.4" evidence="7"/>
<evidence type="ECO:0000256" key="2">
    <source>
        <dbReference type="ARBA" id="ARBA00022695"/>
    </source>
</evidence>
<dbReference type="GO" id="GO:0005525">
    <property type="term" value="F:GTP binding"/>
    <property type="evidence" value="ECO:0007669"/>
    <property type="project" value="UniProtKB-UniRule"/>
</dbReference>
<gene>
    <name evidence="7" type="primary">cysN</name>
    <name evidence="9" type="ORF">CRV12_02870</name>
</gene>
<dbReference type="SUPFAM" id="SSF52540">
    <property type="entry name" value="P-loop containing nucleoside triphosphate hydrolases"/>
    <property type="match status" value="1"/>
</dbReference>
<name>A0A2P5SZJ5_9GAMM</name>
<sequence length="476" mass="53963">MSTIVEDTKQIIKKDSIKAWLFSQQSKDLLRFLTCGSVDDGKSTLIGRLLHDCCYIYEDQLSLLYTDSKRYNIQGEQLNLALLVDGLQAEREQGITIDVAYRYFSTVKRNFIIADTPGHDQYTRNMVTGASNCQLAIILVDARKGIIDQTRRHSFISTLLNIKHLIVAINKMDLVNYNSDIFDNITQEYLNFAKKISQNLDINFVPISALRGDNIVVKSEKMSWYNGFSLLDILENININNCMKNQSMRFPVQYVNYVRAGFRGYSGTLASGIIKAGQSIRVLPSGIKSTIERIVTFDGDLKEATAGKAITLILKKEIDISRGDLIVDVNTNIMSAKSAIVNVVWMSEKCMKEQQSYYIKIAGKKVVIHVENIIHKIDINSLETYKVNSLSLNSIGLVKILFEEPIVIDRYDQNPITGGLIFIDRISNATTGAGMIIEPKYDLNNYKDKYSNFEIELNSLVRSHFPHWHVRDLLAK</sequence>
<dbReference type="OrthoDB" id="9804504at2"/>
<dbReference type="GO" id="GO:0004781">
    <property type="term" value="F:sulfate adenylyltransferase (ATP) activity"/>
    <property type="evidence" value="ECO:0007669"/>
    <property type="project" value="UniProtKB-UniRule"/>
</dbReference>
<dbReference type="InterPro" id="IPR009000">
    <property type="entry name" value="Transl_B-barrel_sf"/>
</dbReference>
<dbReference type="Pfam" id="PF03144">
    <property type="entry name" value="GTP_EFTU_D2"/>
    <property type="match status" value="1"/>
</dbReference>
<dbReference type="EMBL" id="PDKT01000004">
    <property type="protein sequence ID" value="PPI87759.1"/>
    <property type="molecule type" value="Genomic_DNA"/>
</dbReference>
<comment type="pathway">
    <text evidence="7">Sulfur metabolism; hydrogen sulfide biosynthesis; sulfite from sulfate: step 1/3.</text>
</comment>
<dbReference type="Proteomes" id="UP000296153">
    <property type="component" value="Unassembled WGS sequence"/>
</dbReference>
<dbReference type="RefSeq" id="WP_136131161.1">
    <property type="nucleotide sequence ID" value="NZ_PDKT01000004.1"/>
</dbReference>
<evidence type="ECO:0000259" key="8">
    <source>
        <dbReference type="PROSITE" id="PS51722"/>
    </source>
</evidence>
<dbReference type="InterPro" id="IPR027417">
    <property type="entry name" value="P-loop_NTPase"/>
</dbReference>
<feature type="binding site" evidence="7">
    <location>
        <begin position="36"/>
        <end position="43"/>
    </location>
    <ligand>
        <name>GTP</name>
        <dbReference type="ChEBI" id="CHEBI:37565"/>
    </ligand>
</feature>
<feature type="binding site" evidence="7">
    <location>
        <begin position="170"/>
        <end position="173"/>
    </location>
    <ligand>
        <name>GTP</name>
        <dbReference type="ChEBI" id="CHEBI:37565"/>
    </ligand>
</feature>
<dbReference type="InterPro" id="IPR009001">
    <property type="entry name" value="Transl_elong_EF1A/Init_IF2_C"/>
</dbReference>
<dbReference type="Gene3D" id="3.40.50.300">
    <property type="entry name" value="P-loop containing nucleotide triphosphate hydrolases"/>
    <property type="match status" value="1"/>
</dbReference>
<evidence type="ECO:0000256" key="4">
    <source>
        <dbReference type="ARBA" id="ARBA00022840"/>
    </source>
</evidence>
<keyword evidence="4 7" id="KW-0067">ATP-binding</keyword>
<feature type="binding site" evidence="7">
    <location>
        <begin position="115"/>
        <end position="119"/>
    </location>
    <ligand>
        <name>GTP</name>
        <dbReference type="ChEBI" id="CHEBI:37565"/>
    </ligand>
</feature>
<accession>A0A2P5SZJ5</accession>
<dbReference type="InterPro" id="IPR050100">
    <property type="entry name" value="TRAFAC_GTPase_members"/>
</dbReference>
<evidence type="ECO:0000313" key="10">
    <source>
        <dbReference type="Proteomes" id="UP000296153"/>
    </source>
</evidence>